<accession>A0ABN4T2Z1</accession>
<protein>
    <submittedName>
        <fullName evidence="1">Uncharacterized protein</fullName>
    </submittedName>
</protein>
<organism evidence="1 2">
    <name type="scientific">Edwardsiella hoshinae</name>
    <dbReference type="NCBI Taxonomy" id="93378"/>
    <lineage>
        <taxon>Bacteria</taxon>
        <taxon>Pseudomonadati</taxon>
        <taxon>Pseudomonadota</taxon>
        <taxon>Gammaproteobacteria</taxon>
        <taxon>Enterobacterales</taxon>
        <taxon>Hafniaceae</taxon>
        <taxon>Edwardsiella</taxon>
    </lineage>
</organism>
<evidence type="ECO:0000313" key="2">
    <source>
        <dbReference type="Proteomes" id="UP000175893"/>
    </source>
</evidence>
<evidence type="ECO:0000313" key="1">
    <source>
        <dbReference type="EMBL" id="AOV98669.1"/>
    </source>
</evidence>
<sequence length="149" mass="16381">MLSAMVLTPVAYAIPNMWTSGFGMGVSEYIITSKNNTVVNLTCTTNPDDDAVLQHRLYLTLPDGTMLDSGDEKTAITLVTGDVAYPIPASLGWRNGDNAWVDFIHAIRQATEFDVYVNDKKIGHFQPSRKNTQKELGDLADCLKINDEG</sequence>
<proteinExistence type="predicted"/>
<gene>
    <name evidence="1" type="ORF">A9798_15485</name>
</gene>
<reference evidence="1 2" key="1">
    <citation type="submission" date="2016-06" db="EMBL/GenBank/DDBJ databases">
        <title>Complete genome sequence of Edwardsiella hoshinae ATCC 35051.</title>
        <authorList>
            <person name="Reichley S.R."/>
            <person name="Waldbieser G.C."/>
            <person name="Lawrence M.L."/>
            <person name="Griffin M.J."/>
        </authorList>
    </citation>
    <scope>NUCLEOTIDE SEQUENCE [LARGE SCALE GENOMIC DNA]</scope>
    <source>
        <strain evidence="1 2">ATCC 35051</strain>
    </source>
</reference>
<dbReference type="Proteomes" id="UP000175893">
    <property type="component" value="Chromosome"/>
</dbReference>
<dbReference type="EMBL" id="CP016043">
    <property type="protein sequence ID" value="AOV98669.1"/>
    <property type="molecule type" value="Genomic_DNA"/>
</dbReference>
<keyword evidence="2" id="KW-1185">Reference proteome</keyword>
<name>A0ABN4T2Z1_9GAMM</name>